<name>A0A395N332_9HYPO</name>
<keyword evidence="4" id="KW-1185">Reference proteome</keyword>
<dbReference type="AlphaFoldDB" id="A0A395N332"/>
<evidence type="ECO:0000313" key="4">
    <source>
        <dbReference type="Proteomes" id="UP000265631"/>
    </source>
</evidence>
<keyword evidence="2" id="KW-0732">Signal</keyword>
<organism evidence="3 4">
    <name type="scientific">Fusarium flagelliforme</name>
    <dbReference type="NCBI Taxonomy" id="2675880"/>
    <lineage>
        <taxon>Eukaryota</taxon>
        <taxon>Fungi</taxon>
        <taxon>Dikarya</taxon>
        <taxon>Ascomycota</taxon>
        <taxon>Pezizomycotina</taxon>
        <taxon>Sordariomycetes</taxon>
        <taxon>Hypocreomycetidae</taxon>
        <taxon>Hypocreales</taxon>
        <taxon>Nectriaceae</taxon>
        <taxon>Fusarium</taxon>
        <taxon>Fusarium incarnatum-equiseti species complex</taxon>
    </lineage>
</organism>
<comment type="caution">
    <text evidence="3">The sequence shown here is derived from an EMBL/GenBank/DDBJ whole genome shotgun (WGS) entry which is preliminary data.</text>
</comment>
<reference evidence="3 4" key="1">
    <citation type="journal article" date="2018" name="PLoS Pathog.">
        <title>Evolution of structural diversity of trichothecenes, a family of toxins produced by plant pathogenic and entomopathogenic fungi.</title>
        <authorList>
            <person name="Proctor R.H."/>
            <person name="McCormick S.P."/>
            <person name="Kim H.S."/>
            <person name="Cardoza R.E."/>
            <person name="Stanley A.M."/>
            <person name="Lindo L."/>
            <person name="Kelly A."/>
            <person name="Brown D.W."/>
            <person name="Lee T."/>
            <person name="Vaughan M.M."/>
            <person name="Alexander N.J."/>
            <person name="Busman M."/>
            <person name="Gutierrez S."/>
        </authorList>
    </citation>
    <scope>NUCLEOTIDE SEQUENCE [LARGE SCALE GENOMIC DNA]</scope>
    <source>
        <strain evidence="3 4">NRRL 13405</strain>
    </source>
</reference>
<sequence>MVNFFMRTVLLAALCFAVLVVAETYSREAGAAEPRSRGVNDPRPNKARLMRDCDKHITECGVTDEVKVVTKPASTIRVQETVTTVITKELPNIINVIYEVEVTTINDKIQGHCRNTTIYVDPKPAIVTEYVTVEHVKELVSIINTTTTITSTVTDKTIEQCFINTEGHFPQPRSMQTNAEVTAASQSSSPPAVVVDHGEVETEKEHVMRYHRGEDYAQQVAEMSPDMPGNVFRQREEPELEA</sequence>
<feature type="compositionally biased region" description="Basic and acidic residues" evidence="1">
    <location>
        <begin position="233"/>
        <end position="242"/>
    </location>
</feature>
<proteinExistence type="predicted"/>
<evidence type="ECO:0000256" key="1">
    <source>
        <dbReference type="SAM" id="MobiDB-lite"/>
    </source>
</evidence>
<dbReference type="EMBL" id="PXXK01000026">
    <property type="protein sequence ID" value="RFN54538.1"/>
    <property type="molecule type" value="Genomic_DNA"/>
</dbReference>
<dbReference type="Proteomes" id="UP000265631">
    <property type="component" value="Unassembled WGS sequence"/>
</dbReference>
<feature type="signal peptide" evidence="2">
    <location>
        <begin position="1"/>
        <end position="22"/>
    </location>
</feature>
<feature type="chain" id="PRO_5017469522" evidence="2">
    <location>
        <begin position="23"/>
        <end position="242"/>
    </location>
</feature>
<accession>A0A395N332</accession>
<dbReference type="STRING" id="2594813.A0A395N332"/>
<dbReference type="OrthoDB" id="5105328at2759"/>
<protein>
    <submittedName>
        <fullName evidence="3">Uncharacterized protein</fullName>
    </submittedName>
</protein>
<feature type="region of interest" description="Disordered" evidence="1">
    <location>
        <begin position="222"/>
        <end position="242"/>
    </location>
</feature>
<evidence type="ECO:0000256" key="2">
    <source>
        <dbReference type="SAM" id="SignalP"/>
    </source>
</evidence>
<evidence type="ECO:0000313" key="3">
    <source>
        <dbReference type="EMBL" id="RFN54538.1"/>
    </source>
</evidence>
<gene>
    <name evidence="3" type="ORF">FIE12Z_1193</name>
</gene>